<evidence type="ECO:0000259" key="2">
    <source>
        <dbReference type="Pfam" id="PF07589"/>
    </source>
</evidence>
<dbReference type="AlphaFoldDB" id="A0A809S336"/>
<dbReference type="Pfam" id="PF07589">
    <property type="entry name" value="PEP-CTERM"/>
    <property type="match status" value="1"/>
</dbReference>
<sequence length="197" mass="20352">MRNLRLAALCVAVGSFGAAQAQLFGFETVAGGSHTSFSETSGGVTATFSQGGDPMDIVGNPGVGSWGSQSLLPYTSSATPVTVDFSVAIYSASIQASDFNADADDLYMIAYAGAGGTGAILDSDYVFWDTWESIPDFATLGVSSLTPILSVQFYGSGHAGLNNMYWDNLEVVAVPEPATLSALGLAALALVRRRKSA</sequence>
<organism evidence="3 4">
    <name type="scientific">Candidatus Nitrosymbiomonas proteolyticus</name>
    <dbReference type="NCBI Taxonomy" id="2608984"/>
    <lineage>
        <taxon>Bacteria</taxon>
        <taxon>Bacillati</taxon>
        <taxon>Armatimonadota</taxon>
        <taxon>Armatimonadota incertae sedis</taxon>
        <taxon>Candidatus Nitrosymbiomonas</taxon>
    </lineage>
</organism>
<reference evidence="3" key="1">
    <citation type="journal article" name="DNA Res.">
        <title>The physiological potential of anammox bacteria as revealed by their core genome structure.</title>
        <authorList>
            <person name="Okubo T."/>
            <person name="Toyoda A."/>
            <person name="Fukuhara K."/>
            <person name="Uchiyama I."/>
            <person name="Harigaya Y."/>
            <person name="Kuroiwa M."/>
            <person name="Suzuki T."/>
            <person name="Murakami Y."/>
            <person name="Suwa Y."/>
            <person name="Takami H."/>
        </authorList>
    </citation>
    <scope>NUCLEOTIDE SEQUENCE</scope>
    <source>
        <strain evidence="3">317325-2</strain>
    </source>
</reference>
<feature type="signal peptide" evidence="1">
    <location>
        <begin position="1"/>
        <end position="21"/>
    </location>
</feature>
<dbReference type="NCBIfam" id="TIGR02595">
    <property type="entry name" value="PEP_CTERM"/>
    <property type="match status" value="1"/>
</dbReference>
<accession>A0A809S336</accession>
<protein>
    <recommendedName>
        <fullName evidence="2">Ice-binding protein C-terminal domain-containing protein</fullName>
    </recommendedName>
</protein>
<dbReference type="InterPro" id="IPR013424">
    <property type="entry name" value="Ice-binding_C"/>
</dbReference>
<keyword evidence="1" id="KW-0732">Signal</keyword>
<proteinExistence type="predicted"/>
<dbReference type="KEGG" id="npy:NPRO_05010"/>
<evidence type="ECO:0000313" key="3">
    <source>
        <dbReference type="EMBL" id="BBO22906.1"/>
    </source>
</evidence>
<gene>
    <name evidence="3" type="ORF">NPRO_05010</name>
</gene>
<feature type="domain" description="Ice-binding protein C-terminal" evidence="2">
    <location>
        <begin position="173"/>
        <end position="195"/>
    </location>
</feature>
<dbReference type="Proteomes" id="UP000662873">
    <property type="component" value="Chromosome"/>
</dbReference>
<evidence type="ECO:0000256" key="1">
    <source>
        <dbReference type="SAM" id="SignalP"/>
    </source>
</evidence>
<dbReference type="EMBL" id="AP021858">
    <property type="protein sequence ID" value="BBO22906.1"/>
    <property type="molecule type" value="Genomic_DNA"/>
</dbReference>
<feature type="chain" id="PRO_5035149823" description="Ice-binding protein C-terminal domain-containing protein" evidence="1">
    <location>
        <begin position="22"/>
        <end position="197"/>
    </location>
</feature>
<name>A0A809S336_9BACT</name>
<evidence type="ECO:0000313" key="4">
    <source>
        <dbReference type="Proteomes" id="UP000662873"/>
    </source>
</evidence>